<accession>A0ABM0GV11</accession>
<evidence type="ECO:0000256" key="1">
    <source>
        <dbReference type="SAM" id="Coils"/>
    </source>
</evidence>
<reference evidence="4" key="1">
    <citation type="submission" date="2025-08" db="UniProtKB">
        <authorList>
            <consortium name="RefSeq"/>
        </authorList>
    </citation>
    <scope>IDENTIFICATION</scope>
    <source>
        <tissue evidence="4">Testes</tissue>
    </source>
</reference>
<dbReference type="RefSeq" id="XP_002737941.1">
    <property type="nucleotide sequence ID" value="XM_002737895.2"/>
</dbReference>
<feature type="coiled-coil region" evidence="1">
    <location>
        <begin position="477"/>
        <end position="546"/>
    </location>
</feature>
<name>A0ABM0GV11_SACKO</name>
<feature type="coiled-coil region" evidence="1">
    <location>
        <begin position="392"/>
        <end position="426"/>
    </location>
</feature>
<organism evidence="3 4">
    <name type="scientific">Saccoglossus kowalevskii</name>
    <name type="common">Acorn worm</name>
    <dbReference type="NCBI Taxonomy" id="10224"/>
    <lineage>
        <taxon>Eukaryota</taxon>
        <taxon>Metazoa</taxon>
        <taxon>Hemichordata</taxon>
        <taxon>Enteropneusta</taxon>
        <taxon>Harrimaniidae</taxon>
        <taxon>Saccoglossus</taxon>
    </lineage>
</organism>
<keyword evidence="3" id="KW-1185">Reference proteome</keyword>
<evidence type="ECO:0000256" key="2">
    <source>
        <dbReference type="SAM" id="MobiDB-lite"/>
    </source>
</evidence>
<dbReference type="PANTHER" id="PTHR18950">
    <property type="entry name" value="PROGESTERONE-INDUCED BLOCKING FACTOR 1"/>
    <property type="match status" value="1"/>
</dbReference>
<gene>
    <name evidence="4" type="primary">LOC100377791</name>
</gene>
<evidence type="ECO:0000313" key="4">
    <source>
        <dbReference type="RefSeq" id="XP_002737941.1"/>
    </source>
</evidence>
<sequence>MARRDLSMTFSEMSSDDISTSLVTDDISADESEFDRKKRSKVTKQLIERKQLLHDLQLLKIELSQKNLTIDNLNAESSSKIDELEEKLADAIREKQLLRAKLESQLKLHDEDARRRQQHLQGEIEAIMKRQHQLEKTNAELQRKAGDIRRSIKDIDLSEDEYYELKNKKDDQMTLKEYVALTYHDTVNPLKFQIEDLKAKNKVLEQDMNQYRDDYQNTKQDYEQERKIRSDLEVRCQRLTLELADTKSQIQQDDYRRENYSRVKSERDDLEHDFLDVQKQYNYTDAAYKAVTKERDDLLKDLASIKQTVTLLQQDKEYLTRQVTELNTRYHHTDERLQQTFTQLDNAKRSREEMYDKYVEARDQFKAEYEKKLRDELDSIRLRTDGEIDRLKASTKEMYERENRNLREARDNAVSERDRALSAERDTNTKYESLLAQYRQVQVEADNKTADLRNETKLKTFEAERTQMVHEETVKTLRQCQLENDKYQKKIEVLTQEYYGLQNTTQKRITELDTENTEMKTKLTTYEKLEQELDDVVMQAADIEDESEAERVLFSYGYGANVPTTAKRRLKQSVHLARRVLQLERMNTSLRKDIENGKKKLNQISEELSNANNLLDQAQQPYNYLIESIRMRDSQVQQHKKHIEALEEDMERMSAERADLVKSKNLMSADLERLLNQREEMSVMKQVVLNLSSRRHGDKLSHHVEAPSSKYSLHIPEHDYDDEPSPTIFTNQDPPKWYRKLKDRSASERSKYSTVYASAR</sequence>
<feature type="region of interest" description="Disordered" evidence="2">
    <location>
        <begin position="696"/>
        <end position="760"/>
    </location>
</feature>
<feature type="coiled-coil region" evidence="1">
    <location>
        <begin position="56"/>
        <end position="144"/>
    </location>
</feature>
<proteinExistence type="predicted"/>
<protein>
    <submittedName>
        <fullName evidence="4">Progesterone-induced-blocking factor 1-like</fullName>
    </submittedName>
</protein>
<dbReference type="GeneID" id="100377791"/>
<dbReference type="InterPro" id="IPR026205">
    <property type="entry name" value="PIBF1"/>
</dbReference>
<dbReference type="Proteomes" id="UP000694865">
    <property type="component" value="Unplaced"/>
</dbReference>
<feature type="coiled-coil region" evidence="1">
    <location>
        <begin position="587"/>
        <end position="663"/>
    </location>
</feature>
<feature type="coiled-coil region" evidence="1">
    <location>
        <begin position="194"/>
        <end position="249"/>
    </location>
</feature>
<keyword evidence="1" id="KW-0175">Coiled coil</keyword>
<evidence type="ECO:0000313" key="3">
    <source>
        <dbReference type="Proteomes" id="UP000694865"/>
    </source>
</evidence>
<dbReference type="PANTHER" id="PTHR18950:SF0">
    <property type="entry name" value="PROGESTERONE IMMUNOMODULATORY BINDING FACTOR 1"/>
    <property type="match status" value="1"/>
</dbReference>